<evidence type="ECO:0000256" key="8">
    <source>
        <dbReference type="ARBA" id="ARBA00023136"/>
    </source>
</evidence>
<comment type="subcellular location">
    <subcellularLocation>
        <location evidence="1 9">Cell membrane</location>
        <topology evidence="1 9">Multi-pass membrane protein</topology>
    </subcellularLocation>
</comment>
<keyword evidence="5 9" id="KW-0169">Cobalamin biosynthesis</keyword>
<gene>
    <name evidence="9" type="primary">cobD</name>
    <name evidence="10" type="ORF">MP3633_3212</name>
</gene>
<dbReference type="RefSeq" id="WP_176336266.1">
    <property type="nucleotide sequence ID" value="NZ_BAAAEF010000032.1"/>
</dbReference>
<accession>A0A859D4S8</accession>
<feature type="transmembrane region" description="Helical" evidence="9">
    <location>
        <begin position="77"/>
        <end position="97"/>
    </location>
</feature>
<protein>
    <recommendedName>
        <fullName evidence="9">Cobalamin biosynthesis protein CobD</fullName>
    </recommendedName>
</protein>
<comment type="caution">
    <text evidence="9">Lacks conserved residue(s) required for the propagation of feature annotation.</text>
</comment>
<feature type="transmembrane region" description="Helical" evidence="9">
    <location>
        <begin position="184"/>
        <end position="205"/>
    </location>
</feature>
<evidence type="ECO:0000256" key="7">
    <source>
        <dbReference type="ARBA" id="ARBA00022989"/>
    </source>
</evidence>
<evidence type="ECO:0000256" key="2">
    <source>
        <dbReference type="ARBA" id="ARBA00004953"/>
    </source>
</evidence>
<dbReference type="GO" id="GO:0048472">
    <property type="term" value="F:threonine-phosphate decarboxylase activity"/>
    <property type="evidence" value="ECO:0007669"/>
    <property type="project" value="InterPro"/>
</dbReference>
<reference evidence="10 11" key="1">
    <citation type="submission" date="2020-06" db="EMBL/GenBank/DDBJ databases">
        <authorList>
            <person name="Voronona O.L."/>
            <person name="Aksenova E.I."/>
            <person name="Kunda M.S."/>
            <person name="Semenov A.N."/>
            <person name="Ryzhova N."/>
        </authorList>
    </citation>
    <scope>NUCLEOTIDE SEQUENCE [LARGE SCALE GENOMIC DNA]</scope>
    <source>
        <strain evidence="10 11">MPKMM3633</strain>
    </source>
</reference>
<evidence type="ECO:0000256" key="1">
    <source>
        <dbReference type="ARBA" id="ARBA00004651"/>
    </source>
</evidence>
<sequence length="336" mass="37430">MILFNLDSIFDGFFYNFFGVFSTTSVILLAALVLDRLLGEPKSWHPLIWFGRWVDLCRQYTQLPLDASPLRQRMAGVLAWLIAVLPWLLILIALLYLSPDWLNNLLSVLVLYFAIGWQSLREHALAIYSPLSASPFNSENSTEKLDEARLAVSYIVSRDTQHLDESAVAKAGIESVLENGSDAIFAPIFWFLILGAPGVLLYRLANTLDAMWGYKTESLLFFGWFAARFDDVLNYIPARLVVYTYAICGNWHAAIRSSRRPSARWKSPNAGPVMAAGAGALGIKLGGEAPYFGKMETRPILGESEGDMPTPTHLKEAILLVDKSVVLWGLVICLLI</sequence>
<name>A0A859D4S8_9GAMM</name>
<dbReference type="GO" id="GO:0009236">
    <property type="term" value="P:cobalamin biosynthetic process"/>
    <property type="evidence" value="ECO:0007669"/>
    <property type="project" value="UniProtKB-UniRule"/>
</dbReference>
<dbReference type="PANTHER" id="PTHR34308:SF1">
    <property type="entry name" value="COBALAMIN BIOSYNTHESIS PROTEIN CBIB"/>
    <property type="match status" value="1"/>
</dbReference>
<evidence type="ECO:0000313" key="11">
    <source>
        <dbReference type="Proteomes" id="UP000509371"/>
    </source>
</evidence>
<dbReference type="HAMAP" id="MF_00024">
    <property type="entry name" value="CobD_CbiB"/>
    <property type="match status" value="1"/>
</dbReference>
<dbReference type="InterPro" id="IPR004485">
    <property type="entry name" value="Cobalamin_biosynth_CobD/CbiB"/>
</dbReference>
<dbReference type="AlphaFoldDB" id="A0A859D4S8"/>
<dbReference type="GO" id="GO:0015420">
    <property type="term" value="F:ABC-type vitamin B12 transporter activity"/>
    <property type="evidence" value="ECO:0007669"/>
    <property type="project" value="UniProtKB-UniRule"/>
</dbReference>
<keyword evidence="8 9" id="KW-0472">Membrane</keyword>
<evidence type="ECO:0000256" key="9">
    <source>
        <dbReference type="HAMAP-Rule" id="MF_00024"/>
    </source>
</evidence>
<dbReference type="UniPathway" id="UPA00148"/>
<dbReference type="PANTHER" id="PTHR34308">
    <property type="entry name" value="COBALAMIN BIOSYNTHESIS PROTEIN CBIB"/>
    <property type="match status" value="1"/>
</dbReference>
<dbReference type="Proteomes" id="UP000509371">
    <property type="component" value="Chromosome"/>
</dbReference>
<feature type="transmembrane region" description="Helical" evidence="9">
    <location>
        <begin position="12"/>
        <end position="34"/>
    </location>
</feature>
<dbReference type="NCBIfam" id="TIGR00380">
    <property type="entry name" value="cobal_cbiB"/>
    <property type="match status" value="1"/>
</dbReference>
<keyword evidence="6 9" id="KW-0812">Transmembrane</keyword>
<keyword evidence="4 9" id="KW-1003">Cell membrane</keyword>
<organism evidence="10 11">
    <name type="scientific">Marinomonas primoryensis</name>
    <dbReference type="NCBI Taxonomy" id="178399"/>
    <lineage>
        <taxon>Bacteria</taxon>
        <taxon>Pseudomonadati</taxon>
        <taxon>Pseudomonadota</taxon>
        <taxon>Gammaproteobacteria</taxon>
        <taxon>Oceanospirillales</taxon>
        <taxon>Oceanospirillaceae</taxon>
        <taxon>Marinomonas</taxon>
    </lineage>
</organism>
<evidence type="ECO:0000256" key="3">
    <source>
        <dbReference type="ARBA" id="ARBA00006263"/>
    </source>
</evidence>
<evidence type="ECO:0000256" key="4">
    <source>
        <dbReference type="ARBA" id="ARBA00022475"/>
    </source>
</evidence>
<dbReference type="KEGG" id="mpri:MP3633_3212"/>
<evidence type="ECO:0000256" key="5">
    <source>
        <dbReference type="ARBA" id="ARBA00022573"/>
    </source>
</evidence>
<dbReference type="Pfam" id="PF03186">
    <property type="entry name" value="CobD_Cbib"/>
    <property type="match status" value="1"/>
</dbReference>
<evidence type="ECO:0000313" key="10">
    <source>
        <dbReference type="EMBL" id="QKK81939.1"/>
    </source>
</evidence>
<keyword evidence="7 9" id="KW-1133">Transmembrane helix</keyword>
<dbReference type="GO" id="GO:0005886">
    <property type="term" value="C:plasma membrane"/>
    <property type="evidence" value="ECO:0007669"/>
    <property type="project" value="UniProtKB-SubCell"/>
</dbReference>
<comment type="pathway">
    <text evidence="2 9">Cofactor biosynthesis; adenosylcobalamin biosynthesis.</text>
</comment>
<dbReference type="EMBL" id="CP054301">
    <property type="protein sequence ID" value="QKK81939.1"/>
    <property type="molecule type" value="Genomic_DNA"/>
</dbReference>
<comment type="function">
    <text evidence="9">Converts cobyric acid to cobinamide by the addition of aminopropanol on the F carboxylic group.</text>
</comment>
<evidence type="ECO:0000256" key="6">
    <source>
        <dbReference type="ARBA" id="ARBA00022692"/>
    </source>
</evidence>
<comment type="similarity">
    <text evidence="3 9">Belongs to the CobD/CbiB family.</text>
</comment>
<proteinExistence type="inferred from homology"/>